<evidence type="ECO:0000313" key="2">
    <source>
        <dbReference type="Proteomes" id="UP000559010"/>
    </source>
</evidence>
<gene>
    <name evidence="1" type="ORF">HH304_05460</name>
</gene>
<protein>
    <recommendedName>
        <fullName evidence="3">Lipoprotein</fullName>
    </recommendedName>
</protein>
<dbReference type="Proteomes" id="UP000559010">
    <property type="component" value="Unassembled WGS sequence"/>
</dbReference>
<name>A0A848J0N3_9BACT</name>
<organism evidence="1 2">
    <name type="scientific">Marinigracilibium pacificum</name>
    <dbReference type="NCBI Taxonomy" id="2729599"/>
    <lineage>
        <taxon>Bacteria</taxon>
        <taxon>Pseudomonadati</taxon>
        <taxon>Bacteroidota</taxon>
        <taxon>Cytophagia</taxon>
        <taxon>Cytophagales</taxon>
        <taxon>Flammeovirgaceae</taxon>
        <taxon>Marinigracilibium</taxon>
    </lineage>
</organism>
<dbReference type="EMBL" id="JABBNU010000003">
    <property type="protein sequence ID" value="NMM47839.1"/>
    <property type="molecule type" value="Genomic_DNA"/>
</dbReference>
<comment type="caution">
    <text evidence="1">The sequence shown here is derived from an EMBL/GenBank/DDBJ whole genome shotgun (WGS) entry which is preliminary data.</text>
</comment>
<dbReference type="RefSeq" id="WP_169678768.1">
    <property type="nucleotide sequence ID" value="NZ_JABBNU010000003.1"/>
</dbReference>
<sequence length="244" mass="28992">MENRILSGFAGGLFISLIFLSCSQNIEDRSLSIKEYYELGVPDIGEDWNYIDLNTCVDVLGQLKEKNFFSLPVKNSDKSGMLYQKIMNYDHSDDFQFNQQGLENFIELYDDKNMRSSPMYYHVEYAGALRSFLLSVNKYSKDYLQRLDTFDIERKRSFEKWEKSQANILSAYMFYQNDSIAFSDEDLIYLSSTLIPIIKFNWKYFSDESKEKLVSEFENIELNNHSIFIRWKYKKMNAELRRNP</sequence>
<evidence type="ECO:0008006" key="3">
    <source>
        <dbReference type="Google" id="ProtNLM"/>
    </source>
</evidence>
<keyword evidence="2" id="KW-1185">Reference proteome</keyword>
<proteinExistence type="predicted"/>
<accession>A0A848J0N3</accession>
<evidence type="ECO:0000313" key="1">
    <source>
        <dbReference type="EMBL" id="NMM47839.1"/>
    </source>
</evidence>
<reference evidence="1 2" key="1">
    <citation type="submission" date="2020-04" db="EMBL/GenBank/DDBJ databases">
        <title>Flammeovirgaceae bacterium KN852 isolated from deep sea.</title>
        <authorList>
            <person name="Zhang D.-C."/>
        </authorList>
    </citation>
    <scope>NUCLEOTIDE SEQUENCE [LARGE SCALE GENOMIC DNA]</scope>
    <source>
        <strain evidence="1 2">KN852</strain>
    </source>
</reference>
<dbReference type="PROSITE" id="PS51257">
    <property type="entry name" value="PROKAR_LIPOPROTEIN"/>
    <property type="match status" value="1"/>
</dbReference>
<dbReference type="AlphaFoldDB" id="A0A848J0N3"/>